<feature type="domain" description="Gingipain" evidence="3">
    <location>
        <begin position="428"/>
        <end position="810"/>
    </location>
</feature>
<evidence type="ECO:0000256" key="2">
    <source>
        <dbReference type="SAM" id="SignalP"/>
    </source>
</evidence>
<organism evidence="6 7">
    <name type="scientific">Adhaeribacter soli</name>
    <dbReference type="NCBI Taxonomy" id="2607655"/>
    <lineage>
        <taxon>Bacteria</taxon>
        <taxon>Pseudomonadati</taxon>
        <taxon>Bacteroidota</taxon>
        <taxon>Cytophagia</taxon>
        <taxon>Cytophagales</taxon>
        <taxon>Hymenobacteraceae</taxon>
        <taxon>Adhaeribacter</taxon>
    </lineage>
</organism>
<sequence>MRLIHTFRNVFFLFLLSFLGVFATVSGQAQTLTYGNEWINYGQQYYKIKVVKNGMHRLTYNDLTAAGITNVNPEKFQIFRRGREVAIYVNGQADQTLNAGDYIDFYGQRNDGKLDSSFFRNKAHIVNPYYSFYTDTAAYYLTWGTANGKRMQERTSQPGSLTPEPRHYAEALRLRADEYFTGYQNVDVRSPFGEVSEGFATSPFGSKVYLPYKGSRKDTIKAVLNYETTGRKPMVEMAIVNAYFYADGIKVFVKPPNGPERLLTNAATGAAGVVTIPAFHFRRHKLQLENTDIHPNGTIYLRTAVTDSTNASAAMFARIAYIKLTYAKTNNLNNKAAFIQTDSVKTDPSYFIFDNAPANAVAYDFTDPYNVVRTQGIASGTGNQIGFVFDPLPKPRRILIANSQAPYTPPSFKNANFAPVTVSNNYDYIIITHPLLRKPVAGTQIVDPAADYAAYRASAQGGSYNPLVVNIDQLYDQYHYGEKSSLAIRNFMNWMVANSQPKYLLLLGKALGLVEGSPSGDWRNRPEYYRTSGLGADLVPTFGSPGSDVLLTADWQNNSLAPKVATGRIPAQTPEDVIAYLDKVKSHEALGLEEWRKNILHLGGGKGASEIKQFSNYLNTYKNVAEGPLLGAKVKSILRTTGSPPVENINVRNELNAGLSLITFFGHSASATSDIDIGLVSDPINRYSNQGKYPMILMNGCFAGDAFQVKNSVTKNFSFGENWILTPDKGAILFLASSNFSLPSNLNRFSSNFYSTAFADPNFYGKGIGDIQKEVIKRAYPAGDPNRPSEYFNMTLVTEMVLQGDPAIRLFSPEKPDYTFQAKGVQLRSNPPGSVVTANNEKFDVVIAVKNLGKATEDSINIAVKRTLPNGDVIQYPVVKYPPVYNDSVYYFAINSKGVDGFGDNIFEVTLDSDNKIDEYNETNNIQTLTTYLSMNGIAALLPVEYSIVSTPTVDLVGQPTNLMTAARDYYFELDTVPTFNSPFRKFAVVQKAGSTPIWNTTLLPNTSPDDSLVYYWRFRFNTFLPQEDTIWAESSFRYIPNSPSGWSQSHYGQFTKARKQNVDQNPTTHTWEYKPVYKELQLRTIGGTGVFSYPPYGLYVDNSAAFNNCYGGVAPRFMVAVFDNRSLEQYTGYPRNRCGQDPPKAFYTFTVSNVNLQDTLAKFIQKVPDGFYVALLSYGNVPFSTMNNSLKQAIKNQLGSRMIDTMKTGYPFGIVAQKGATAGTLLQEMSYDRNLPNPKGQSISFTQVIQGNLPEGEITSTKIGPAVQWNTLFHTITRTGSDQYTLNLYGYDTNNTRQLLMPDVKSRAQSLSTIDAKQYPYLQLELIKTDTLGHTPPQLKEWSVLYQGVPEGIMRPELVGLEKYDVTKQAAGGTVNLRFAFHNISTNDFADSLTVVRRVIASKPGSKELQDTIRIKKLVANDMAFFDYKFATSGMEGNNIVRIEVNPQILPEQYYFNNIMELPFTVGKSDLHPVLDVAFDGVRIMDGDIVSPRPRISINLKDEDRQNFISDPNNLQVFIRKPGENLDQPLDNFPELIEMVQRPDAADPARDKRDYTVQYNLKGLADGKYKLTVQGKDNSGNEAGVTPYIINFEVVNESSITHFYPYPNPFTSNTRFVFTLTGDPDNMPKNLKVQILTITGKVVREIQKEELGLIRVGNNMSAPWDGTDEFGDKLANGVYLYRVVMDKPPIEDMKHRRTSADKAFTKDYGKLYILR</sequence>
<proteinExistence type="predicted"/>
<dbReference type="InterPro" id="IPR039477">
    <property type="entry name" value="ILEI/PANDER_dom"/>
</dbReference>
<comment type="caution">
    <text evidence="6">The sequence shown here is derived from an EMBL/GenBank/DDBJ whole genome shotgun (WGS) entry which is preliminary data.</text>
</comment>
<evidence type="ECO:0000259" key="5">
    <source>
        <dbReference type="Pfam" id="PF15711"/>
    </source>
</evidence>
<dbReference type="SUPFAM" id="SSF52129">
    <property type="entry name" value="Caspase-like"/>
    <property type="match status" value="1"/>
</dbReference>
<dbReference type="InterPro" id="IPR011635">
    <property type="entry name" value="CARDB"/>
</dbReference>
<evidence type="ECO:0000259" key="4">
    <source>
        <dbReference type="Pfam" id="PF07705"/>
    </source>
</evidence>
<dbReference type="GO" id="GO:0008234">
    <property type="term" value="F:cysteine-type peptidase activity"/>
    <property type="evidence" value="ECO:0007669"/>
    <property type="project" value="InterPro"/>
</dbReference>
<evidence type="ECO:0008006" key="8">
    <source>
        <dbReference type="Google" id="ProtNLM"/>
    </source>
</evidence>
<dbReference type="GO" id="GO:0006508">
    <property type="term" value="P:proteolysis"/>
    <property type="evidence" value="ECO:0007669"/>
    <property type="project" value="InterPro"/>
</dbReference>
<dbReference type="Pfam" id="PF07705">
    <property type="entry name" value="CARDB"/>
    <property type="match status" value="1"/>
</dbReference>
<dbReference type="Gene3D" id="3.40.50.1460">
    <property type="match status" value="1"/>
</dbReference>
<keyword evidence="7" id="KW-1185">Reference proteome</keyword>
<evidence type="ECO:0000313" key="7">
    <source>
        <dbReference type="Proteomes" id="UP000326570"/>
    </source>
</evidence>
<keyword evidence="1 2" id="KW-0732">Signal</keyword>
<feature type="signal peptide" evidence="2">
    <location>
        <begin position="1"/>
        <end position="23"/>
    </location>
</feature>
<dbReference type="Gene3D" id="3.40.50.10390">
    <property type="entry name" value="Gingipain r, domain 1"/>
    <property type="match status" value="1"/>
</dbReference>
<feature type="domain" description="ILEI/PANDER" evidence="5">
    <location>
        <begin position="1147"/>
        <end position="1221"/>
    </location>
</feature>
<gene>
    <name evidence="6" type="ORF">F0P94_11565</name>
</gene>
<dbReference type="Pfam" id="PF01364">
    <property type="entry name" value="Peptidase_C25"/>
    <property type="match status" value="1"/>
</dbReference>
<evidence type="ECO:0000256" key="1">
    <source>
        <dbReference type="ARBA" id="ARBA00022729"/>
    </source>
</evidence>
<dbReference type="Pfam" id="PF15711">
    <property type="entry name" value="ILEI"/>
    <property type="match status" value="1"/>
</dbReference>
<name>A0A5N1IX57_9BACT</name>
<dbReference type="InterPro" id="IPR029030">
    <property type="entry name" value="Caspase-like_dom_sf"/>
</dbReference>
<accession>A0A5N1IX57</accession>
<dbReference type="InterPro" id="IPR001769">
    <property type="entry name" value="Gingipain"/>
</dbReference>
<dbReference type="Gene3D" id="2.60.40.10">
    <property type="entry name" value="Immunoglobulins"/>
    <property type="match status" value="1"/>
</dbReference>
<evidence type="ECO:0000313" key="6">
    <source>
        <dbReference type="EMBL" id="KAA9332643.1"/>
    </source>
</evidence>
<dbReference type="CDD" id="cd02258">
    <property type="entry name" value="Peptidase_C25_N"/>
    <property type="match status" value="1"/>
</dbReference>
<dbReference type="InterPro" id="IPR029031">
    <property type="entry name" value="Gingipain_N_sf"/>
</dbReference>
<dbReference type="EMBL" id="VTWT01000006">
    <property type="protein sequence ID" value="KAA9332643.1"/>
    <property type="molecule type" value="Genomic_DNA"/>
</dbReference>
<feature type="chain" id="PRO_5024803408" description="Gingipain domain-containing protein" evidence="2">
    <location>
        <begin position="24"/>
        <end position="1716"/>
    </location>
</feature>
<evidence type="ECO:0000259" key="3">
    <source>
        <dbReference type="Pfam" id="PF01364"/>
    </source>
</evidence>
<reference evidence="6 7" key="1">
    <citation type="submission" date="2019-09" db="EMBL/GenBank/DDBJ databases">
        <title>Genome sequence of Adhaeribacter sp. M2.</title>
        <authorList>
            <person name="Srinivasan S."/>
        </authorList>
    </citation>
    <scope>NUCLEOTIDE SEQUENCE [LARGE SCALE GENOMIC DNA]</scope>
    <source>
        <strain evidence="6 7">M2</strain>
    </source>
</reference>
<feature type="domain" description="CARDB" evidence="4">
    <location>
        <begin position="837"/>
        <end position="927"/>
    </location>
</feature>
<dbReference type="InterPro" id="IPR013783">
    <property type="entry name" value="Ig-like_fold"/>
</dbReference>
<dbReference type="RefSeq" id="WP_150904056.1">
    <property type="nucleotide sequence ID" value="NZ_VTWT01000006.1"/>
</dbReference>
<protein>
    <recommendedName>
        <fullName evidence="8">Gingipain domain-containing protein</fullName>
    </recommendedName>
</protein>
<dbReference type="Proteomes" id="UP000326570">
    <property type="component" value="Unassembled WGS sequence"/>
</dbReference>
<dbReference type="Gene3D" id="2.60.40.4070">
    <property type="match status" value="1"/>
</dbReference>